<proteinExistence type="predicted"/>
<dbReference type="OrthoDB" id="104731at2759"/>
<evidence type="ECO:0000313" key="2">
    <source>
        <dbReference type="Proteomes" id="UP000028582"/>
    </source>
</evidence>
<comment type="caution">
    <text evidence="1">The sequence shown here is derived from an EMBL/GenBank/DDBJ whole genome shotgun (WGS) entry which is preliminary data.</text>
</comment>
<evidence type="ECO:0000313" key="1">
    <source>
        <dbReference type="EMBL" id="ETO58755.1"/>
    </source>
</evidence>
<dbReference type="AlphaFoldDB" id="A0A080YWJ4"/>
<organism evidence="1 2">
    <name type="scientific">Phytophthora nicotianae P1976</name>
    <dbReference type="NCBI Taxonomy" id="1317066"/>
    <lineage>
        <taxon>Eukaryota</taxon>
        <taxon>Sar</taxon>
        <taxon>Stramenopiles</taxon>
        <taxon>Oomycota</taxon>
        <taxon>Peronosporomycetes</taxon>
        <taxon>Peronosporales</taxon>
        <taxon>Peronosporaceae</taxon>
        <taxon>Phytophthora</taxon>
    </lineage>
</organism>
<gene>
    <name evidence="1" type="ORF">F444_22862</name>
</gene>
<dbReference type="Proteomes" id="UP000028582">
    <property type="component" value="Unassembled WGS sequence"/>
</dbReference>
<evidence type="ECO:0008006" key="3">
    <source>
        <dbReference type="Google" id="ProtNLM"/>
    </source>
</evidence>
<reference evidence="1 2" key="1">
    <citation type="submission" date="2013-11" db="EMBL/GenBank/DDBJ databases">
        <title>The Genome Sequence of Phytophthora parasitica P1976.</title>
        <authorList>
            <consortium name="The Broad Institute Genomics Platform"/>
            <person name="Russ C."/>
            <person name="Tyler B."/>
            <person name="Panabieres F."/>
            <person name="Shan W."/>
            <person name="Tripathy S."/>
            <person name="Grunwald N."/>
            <person name="Machado M."/>
            <person name="Johnson C.S."/>
            <person name="Walker B."/>
            <person name="Young S."/>
            <person name="Zeng Q."/>
            <person name="Gargeya S."/>
            <person name="Fitzgerald M."/>
            <person name="Haas B."/>
            <person name="Abouelleil A."/>
            <person name="Allen A.W."/>
            <person name="Alvarado L."/>
            <person name="Arachchi H.M."/>
            <person name="Berlin A.M."/>
            <person name="Chapman S.B."/>
            <person name="Gainer-Dewar J."/>
            <person name="Goldberg J."/>
            <person name="Griggs A."/>
            <person name="Gujja S."/>
            <person name="Hansen M."/>
            <person name="Howarth C."/>
            <person name="Imamovic A."/>
            <person name="Ireland A."/>
            <person name="Larimer J."/>
            <person name="McCowan C."/>
            <person name="Murphy C."/>
            <person name="Pearson M."/>
            <person name="Poon T.W."/>
            <person name="Priest M."/>
            <person name="Roberts A."/>
            <person name="Saif S."/>
            <person name="Shea T."/>
            <person name="Sisk P."/>
            <person name="Sykes S."/>
            <person name="Wortman J."/>
            <person name="Nusbaum C."/>
            <person name="Birren B."/>
        </authorList>
    </citation>
    <scope>NUCLEOTIDE SEQUENCE [LARGE SCALE GENOMIC DNA]</scope>
    <source>
        <strain evidence="1 2">P1976</strain>
    </source>
</reference>
<protein>
    <recommendedName>
        <fullName evidence="3">Reverse transcriptase/retrotransposon-derived protein RNase H-like domain-containing protein</fullName>
    </recommendedName>
</protein>
<name>A0A080YWJ4_PHYNI</name>
<accession>A0A080YWJ4</accession>
<sequence length="115" mass="12682">MTTLELLTRCKKRLDTALKDSMHTKRVAAGISIELTDTERTANDTMNQLLSTSATHELPDDDATTTVCSDASDCGWSVIVTQVTDFISRKPVPTQQHKLLTRLSGAFKGSQLNWT</sequence>
<dbReference type="EMBL" id="ANJA01004817">
    <property type="protein sequence ID" value="ETO58755.1"/>
    <property type="molecule type" value="Genomic_DNA"/>
</dbReference>